<evidence type="ECO:0000313" key="2">
    <source>
        <dbReference type="Proteomes" id="UP000011626"/>
    </source>
</evidence>
<reference evidence="1 2" key="1">
    <citation type="journal article" date="2014" name="PLoS Genet.">
        <title>Phylogenetically driven sequencing of extremely halophilic archaea reveals strategies for static and dynamic osmo-response.</title>
        <authorList>
            <person name="Becker E.A."/>
            <person name="Seitzer P.M."/>
            <person name="Tritt A."/>
            <person name="Larsen D."/>
            <person name="Krusor M."/>
            <person name="Yao A.I."/>
            <person name="Wu D."/>
            <person name="Madern D."/>
            <person name="Eisen J.A."/>
            <person name="Darling A.E."/>
            <person name="Facciotti M.T."/>
        </authorList>
    </citation>
    <scope>NUCLEOTIDE SEQUENCE [LARGE SCALE GENOMIC DNA]</scope>
    <source>
        <strain evidence="1 2">2-9-1</strain>
    </source>
</reference>
<dbReference type="AlphaFoldDB" id="M0CC27"/>
<evidence type="ECO:0000313" key="1">
    <source>
        <dbReference type="EMBL" id="ELZ20841.1"/>
    </source>
</evidence>
<protein>
    <submittedName>
        <fullName evidence="1">Uncharacterized protein</fullName>
    </submittedName>
</protein>
<accession>M0CC27</accession>
<sequence>MGRFVECRLMRVSSWPNTRYEWQFAERQVFTCREFVEIVINMDDLRFIPWDVYSNILGPRKPMHVWLAFECHLASDVLRSAFKGPLLLATGEFDLISDNIRSYFDFVGIDTIDIDPEVVEGPL</sequence>
<organism evidence="1 2">
    <name type="scientific">Halosimplex carlsbadense 2-9-1</name>
    <dbReference type="NCBI Taxonomy" id="797114"/>
    <lineage>
        <taxon>Archaea</taxon>
        <taxon>Methanobacteriati</taxon>
        <taxon>Methanobacteriota</taxon>
        <taxon>Stenosarchaea group</taxon>
        <taxon>Halobacteria</taxon>
        <taxon>Halobacteriales</taxon>
        <taxon>Haloarculaceae</taxon>
        <taxon>Halosimplex</taxon>
    </lineage>
</organism>
<dbReference type="Proteomes" id="UP000011626">
    <property type="component" value="Unassembled WGS sequence"/>
</dbReference>
<gene>
    <name evidence="1" type="ORF">C475_19618</name>
</gene>
<dbReference type="EMBL" id="AOIU01000044">
    <property type="protein sequence ID" value="ELZ20841.1"/>
    <property type="molecule type" value="Genomic_DNA"/>
</dbReference>
<comment type="caution">
    <text evidence="1">The sequence shown here is derived from an EMBL/GenBank/DDBJ whole genome shotgun (WGS) entry which is preliminary data.</text>
</comment>
<keyword evidence="2" id="KW-1185">Reference proteome</keyword>
<proteinExistence type="predicted"/>
<name>M0CC27_9EURY</name>